<dbReference type="SUPFAM" id="SSF55811">
    <property type="entry name" value="Nudix"/>
    <property type="match status" value="1"/>
</dbReference>
<evidence type="ECO:0000259" key="5">
    <source>
        <dbReference type="PROSITE" id="PS51462"/>
    </source>
</evidence>
<dbReference type="PROSITE" id="PS51462">
    <property type="entry name" value="NUDIX"/>
    <property type="match status" value="1"/>
</dbReference>
<dbReference type="InterPro" id="IPR022927">
    <property type="entry name" value="RppH"/>
</dbReference>
<evidence type="ECO:0000256" key="3">
    <source>
        <dbReference type="ARBA" id="ARBA00022801"/>
    </source>
</evidence>
<dbReference type="CDD" id="cd03671">
    <property type="entry name" value="NUDIX_Ap4A_hydrolase_plant_like"/>
    <property type="match status" value="1"/>
</dbReference>
<comment type="cofactor">
    <cofactor evidence="2">
        <name>Mg(2+)</name>
        <dbReference type="ChEBI" id="CHEBI:18420"/>
    </cofactor>
</comment>
<dbReference type="RefSeq" id="WP_174139070.1">
    <property type="nucleotide sequence ID" value="NZ_JABUFE010000009.1"/>
</dbReference>
<dbReference type="NCBIfam" id="NF001937">
    <property type="entry name" value="PRK00714.1-4"/>
    <property type="match status" value="1"/>
</dbReference>
<organism evidence="6 7">
    <name type="scientific">Parasulfitobacter algicola</name>
    <dbReference type="NCBI Taxonomy" id="2614809"/>
    <lineage>
        <taxon>Bacteria</taxon>
        <taxon>Pseudomonadati</taxon>
        <taxon>Pseudomonadota</taxon>
        <taxon>Alphaproteobacteria</taxon>
        <taxon>Rhodobacterales</taxon>
        <taxon>Roseobacteraceae</taxon>
        <taxon>Parasulfitobacter</taxon>
    </lineage>
</organism>
<dbReference type="NCBIfam" id="NF001938">
    <property type="entry name" value="PRK00714.1-5"/>
    <property type="match status" value="1"/>
</dbReference>
<evidence type="ECO:0000256" key="2">
    <source>
        <dbReference type="ARBA" id="ARBA00001946"/>
    </source>
</evidence>
<evidence type="ECO:0000313" key="7">
    <source>
        <dbReference type="Proteomes" id="UP000777935"/>
    </source>
</evidence>
<accession>A0ABX2IV89</accession>
<name>A0ABX2IV89_9RHOB</name>
<sequence>MEKRYRPCVGIMLANTAGQVFTGQRMDYSSEAWQMPQGGIDDGEKPKQAALRELWEETGVVSDLITIEAEHSDWLNYDLPEDLAQKLWKGKYVGQTQKWFLMRFQGTDQDINIETDHQEFSEWQWMPHDQLIDRIVPFKREIYRQVLAQFASHL</sequence>
<dbReference type="EMBL" id="JABUFE010000009">
    <property type="protein sequence ID" value="NSX55916.1"/>
    <property type="molecule type" value="Genomic_DNA"/>
</dbReference>
<evidence type="ECO:0000256" key="1">
    <source>
        <dbReference type="ARBA" id="ARBA00001936"/>
    </source>
</evidence>
<dbReference type="PANTHER" id="PTHR11839">
    <property type="entry name" value="UDP/ADP-SUGAR PYROPHOSPHATASE"/>
    <property type="match status" value="1"/>
</dbReference>
<evidence type="ECO:0000313" key="6">
    <source>
        <dbReference type="EMBL" id="NSX55916.1"/>
    </source>
</evidence>
<dbReference type="InterPro" id="IPR015797">
    <property type="entry name" value="NUDIX_hydrolase-like_dom_sf"/>
</dbReference>
<dbReference type="Gene3D" id="3.90.79.10">
    <property type="entry name" value="Nucleoside Triphosphate Pyrophosphohydrolase"/>
    <property type="match status" value="1"/>
</dbReference>
<reference evidence="6 7" key="1">
    <citation type="submission" date="2020-06" db="EMBL/GenBank/DDBJ databases">
        <title>Sulfitobacter algicola sp. nov., isolated from green algae.</title>
        <authorList>
            <person name="Wang C."/>
        </authorList>
    </citation>
    <scope>NUCLEOTIDE SEQUENCE [LARGE SCALE GENOMIC DNA]</scope>
    <source>
        <strain evidence="6 7">1151</strain>
    </source>
</reference>
<dbReference type="InterPro" id="IPR020084">
    <property type="entry name" value="NUDIX_hydrolase_CS"/>
</dbReference>
<comment type="cofactor">
    <cofactor evidence="1">
        <name>Mn(2+)</name>
        <dbReference type="ChEBI" id="CHEBI:29035"/>
    </cofactor>
</comment>
<dbReference type="Pfam" id="PF00293">
    <property type="entry name" value="NUDIX"/>
    <property type="match status" value="1"/>
</dbReference>
<dbReference type="InterPro" id="IPR000086">
    <property type="entry name" value="NUDIX_hydrolase_dom"/>
</dbReference>
<comment type="cofactor">
    <cofactor evidence="4">
        <name>a divalent metal cation</name>
        <dbReference type="ChEBI" id="CHEBI:60240"/>
    </cofactor>
</comment>
<keyword evidence="7" id="KW-1185">Reference proteome</keyword>
<dbReference type="InterPro" id="IPR020476">
    <property type="entry name" value="Nudix_hydrolase"/>
</dbReference>
<feature type="domain" description="Nudix hydrolase" evidence="5">
    <location>
        <begin position="4"/>
        <end position="148"/>
    </location>
</feature>
<proteinExistence type="inferred from homology"/>
<protein>
    <recommendedName>
        <fullName evidence="4">RNA pyrophosphohydrolase</fullName>
        <ecNumber evidence="4">3.6.1.-</ecNumber>
    </recommendedName>
    <alternativeName>
        <fullName evidence="4">(Di)nucleoside polyphosphate hydrolase</fullName>
    </alternativeName>
</protein>
<dbReference type="PRINTS" id="PR00502">
    <property type="entry name" value="NUDIXFAMILY"/>
</dbReference>
<feature type="short sequence motif" description="Nudix box" evidence="4">
    <location>
        <begin position="38"/>
        <end position="59"/>
    </location>
</feature>
<comment type="similarity">
    <text evidence="4">Belongs to the Nudix hydrolase family. RppH subfamily.</text>
</comment>
<dbReference type="PROSITE" id="PS00893">
    <property type="entry name" value="NUDIX_BOX"/>
    <property type="match status" value="1"/>
</dbReference>
<dbReference type="EC" id="3.6.1.-" evidence="4"/>
<dbReference type="HAMAP" id="MF_00298">
    <property type="entry name" value="Nudix_RppH"/>
    <property type="match status" value="1"/>
</dbReference>
<evidence type="ECO:0000256" key="4">
    <source>
        <dbReference type="HAMAP-Rule" id="MF_00298"/>
    </source>
</evidence>
<gene>
    <name evidence="4" type="primary">rppH</name>
    <name evidence="4" type="synonym">nudH</name>
    <name evidence="6" type="ORF">HRQ87_14005</name>
</gene>
<comment type="caution">
    <text evidence="6">The sequence shown here is derived from an EMBL/GenBank/DDBJ whole genome shotgun (WGS) entry which is preliminary data.</text>
</comment>
<dbReference type="PANTHER" id="PTHR11839:SF22">
    <property type="entry name" value="NUDIX HYDROLASE 26, CHLOROPLASTIC"/>
    <property type="match status" value="1"/>
</dbReference>
<comment type="function">
    <text evidence="4">Accelerates the degradation of transcripts by removing pyrophosphate from the 5'-end of triphosphorylated RNA, leading to a more labile monophosphorylated state that can stimulate subsequent ribonuclease cleavage.</text>
</comment>
<keyword evidence="3 4" id="KW-0378">Hydrolase</keyword>
<dbReference type="NCBIfam" id="NF001936">
    <property type="entry name" value="PRK00714.1-3"/>
    <property type="match status" value="1"/>
</dbReference>
<dbReference type="Proteomes" id="UP000777935">
    <property type="component" value="Unassembled WGS sequence"/>
</dbReference>
<dbReference type="GO" id="GO:0016787">
    <property type="term" value="F:hydrolase activity"/>
    <property type="evidence" value="ECO:0007669"/>
    <property type="project" value="UniProtKB-KW"/>
</dbReference>